<accession>A0A7X0JME4</accession>
<protein>
    <submittedName>
        <fullName evidence="2">Uncharacterized protein</fullName>
    </submittedName>
</protein>
<gene>
    <name evidence="2" type="ORF">F4695_003279</name>
</gene>
<name>A0A7X0JME4_9HYPH</name>
<dbReference type="AlphaFoldDB" id="A0A7X0JME4"/>
<feature type="compositionally biased region" description="Basic and acidic residues" evidence="1">
    <location>
        <begin position="38"/>
        <end position="63"/>
    </location>
</feature>
<comment type="caution">
    <text evidence="2">The sequence shown here is derived from an EMBL/GenBank/DDBJ whole genome shotgun (WGS) entry which is preliminary data.</text>
</comment>
<dbReference type="Proteomes" id="UP000585437">
    <property type="component" value="Unassembled WGS sequence"/>
</dbReference>
<keyword evidence="3" id="KW-1185">Reference proteome</keyword>
<organism evidence="2 3">
    <name type="scientific">Rhizobium soli</name>
    <dbReference type="NCBI Taxonomy" id="424798"/>
    <lineage>
        <taxon>Bacteria</taxon>
        <taxon>Pseudomonadati</taxon>
        <taxon>Pseudomonadota</taxon>
        <taxon>Alphaproteobacteria</taxon>
        <taxon>Hyphomicrobiales</taxon>
        <taxon>Rhizobiaceae</taxon>
        <taxon>Rhizobium/Agrobacterium group</taxon>
        <taxon>Rhizobium</taxon>
    </lineage>
</organism>
<evidence type="ECO:0000256" key="1">
    <source>
        <dbReference type="SAM" id="MobiDB-lite"/>
    </source>
</evidence>
<feature type="region of interest" description="Disordered" evidence="1">
    <location>
        <begin position="1"/>
        <end position="69"/>
    </location>
</feature>
<evidence type="ECO:0000313" key="3">
    <source>
        <dbReference type="Proteomes" id="UP000585437"/>
    </source>
</evidence>
<proteinExistence type="predicted"/>
<sequence length="69" mass="7468">MSKPEDDAKGQYAPSQADRKATGVHSAKPTVVTGSEDATVHRDAPGKKSEKDFDLNYDPKDMNEGSFRG</sequence>
<evidence type="ECO:0000313" key="2">
    <source>
        <dbReference type="EMBL" id="MBB6509895.1"/>
    </source>
</evidence>
<dbReference type="RefSeq" id="WP_062458716.1">
    <property type="nucleotide sequence ID" value="NZ_JACHBU010000006.1"/>
</dbReference>
<dbReference type="EMBL" id="JACHBU010000006">
    <property type="protein sequence ID" value="MBB6509895.1"/>
    <property type="molecule type" value="Genomic_DNA"/>
</dbReference>
<reference evidence="2 3" key="1">
    <citation type="submission" date="2020-08" db="EMBL/GenBank/DDBJ databases">
        <title>The Agave Microbiome: Exploring the role of microbial communities in plant adaptations to desert environments.</title>
        <authorList>
            <person name="Partida-Martinez L.P."/>
        </authorList>
    </citation>
    <scope>NUCLEOTIDE SEQUENCE [LARGE SCALE GENOMIC DNA]</scope>
    <source>
        <strain evidence="2 3">AS3.12</strain>
    </source>
</reference>